<evidence type="ECO:0000313" key="2">
    <source>
        <dbReference type="Proteomes" id="UP000282060"/>
    </source>
</evidence>
<dbReference type="Pfam" id="PF08891">
    <property type="entry name" value="YfcL"/>
    <property type="match status" value="1"/>
</dbReference>
<reference evidence="1 2" key="1">
    <citation type="submission" date="2018-12" db="EMBL/GenBank/DDBJ databases">
        <authorList>
            <person name="Yu L."/>
        </authorList>
    </citation>
    <scope>NUCLEOTIDE SEQUENCE [LARGE SCALE GENOMIC DNA]</scope>
    <source>
        <strain evidence="1 2">HAW-EB5</strain>
    </source>
</reference>
<dbReference type="RefSeq" id="WP_126503308.1">
    <property type="nucleotide sequence ID" value="NZ_RXNV01000001.1"/>
</dbReference>
<accession>A0A3S0IK38</accession>
<dbReference type="InterPro" id="IPR014987">
    <property type="entry name" value="UPF_YfcL"/>
</dbReference>
<protein>
    <submittedName>
        <fullName evidence="1">YfcL family protein</fullName>
    </submittedName>
</protein>
<keyword evidence="2" id="KW-1185">Reference proteome</keyword>
<dbReference type="Proteomes" id="UP000282060">
    <property type="component" value="Unassembled WGS sequence"/>
</dbReference>
<sequence length="89" mass="10117">MLEKYELATENWISSIVEQGDDDALFASGYLQGHFAVVLSQLEVEDDQGFDALNEKMQACLVLAREELDDRDYSLVEDAWSELSKVIRT</sequence>
<name>A0A3S0IK38_9GAMM</name>
<gene>
    <name evidence="1" type="ORF">EKG39_00775</name>
</gene>
<dbReference type="AlphaFoldDB" id="A0A3S0IK38"/>
<evidence type="ECO:0000313" key="1">
    <source>
        <dbReference type="EMBL" id="RTR34246.1"/>
    </source>
</evidence>
<dbReference type="OrthoDB" id="5600394at2"/>
<dbReference type="EMBL" id="RXNV01000001">
    <property type="protein sequence ID" value="RTR34246.1"/>
    <property type="molecule type" value="Genomic_DNA"/>
</dbReference>
<comment type="caution">
    <text evidence="1">The sequence shown here is derived from an EMBL/GenBank/DDBJ whole genome shotgun (WGS) entry which is preliminary data.</text>
</comment>
<organism evidence="1 2">
    <name type="scientific">Shewanella atlantica</name>
    <dbReference type="NCBI Taxonomy" id="271099"/>
    <lineage>
        <taxon>Bacteria</taxon>
        <taxon>Pseudomonadati</taxon>
        <taxon>Pseudomonadota</taxon>
        <taxon>Gammaproteobacteria</taxon>
        <taxon>Alteromonadales</taxon>
        <taxon>Shewanellaceae</taxon>
        <taxon>Shewanella</taxon>
    </lineage>
</organism>
<proteinExistence type="predicted"/>